<accession>A0A1H8JNT9</accession>
<dbReference type="OrthoDB" id="5405962at2"/>
<evidence type="ECO:0000259" key="4">
    <source>
        <dbReference type="Pfam" id="PF14341"/>
    </source>
</evidence>
<evidence type="ECO:0000259" key="3">
    <source>
        <dbReference type="Pfam" id="PF13681"/>
    </source>
</evidence>
<dbReference type="InterPro" id="IPR025205">
    <property type="entry name" value="PilX/PilW_C"/>
</dbReference>
<feature type="compositionally biased region" description="Polar residues" evidence="1">
    <location>
        <begin position="256"/>
        <end position="273"/>
    </location>
</feature>
<dbReference type="AlphaFoldDB" id="A0A1H8JNT9"/>
<keyword evidence="2" id="KW-1133">Transmembrane helix</keyword>
<feature type="transmembrane region" description="Helical" evidence="2">
    <location>
        <begin position="58"/>
        <end position="81"/>
    </location>
</feature>
<dbReference type="Proteomes" id="UP000199531">
    <property type="component" value="Unassembled WGS sequence"/>
</dbReference>
<dbReference type="EMBL" id="FOCW01000007">
    <property type="protein sequence ID" value="SEN82390.1"/>
    <property type="molecule type" value="Genomic_DNA"/>
</dbReference>
<gene>
    <name evidence="5" type="ORF">SAMN02745977_02129</name>
</gene>
<evidence type="ECO:0000256" key="1">
    <source>
        <dbReference type="SAM" id="MobiDB-lite"/>
    </source>
</evidence>
<organism evidence="5 6">
    <name type="scientific">Brachymonas denitrificans DSM 15123</name>
    <dbReference type="NCBI Taxonomy" id="1121117"/>
    <lineage>
        <taxon>Bacteria</taxon>
        <taxon>Pseudomonadati</taxon>
        <taxon>Pseudomonadota</taxon>
        <taxon>Betaproteobacteria</taxon>
        <taxon>Burkholderiales</taxon>
        <taxon>Comamonadaceae</taxon>
        <taxon>Brachymonas</taxon>
    </lineage>
</organism>
<proteinExistence type="predicted"/>
<name>A0A1H8JNT9_9BURK</name>
<feature type="domain" description="PilX/PilW C-terminal" evidence="3">
    <location>
        <begin position="160"/>
        <end position="242"/>
    </location>
</feature>
<reference evidence="5 6" key="1">
    <citation type="submission" date="2016-10" db="EMBL/GenBank/DDBJ databases">
        <authorList>
            <person name="de Groot N.N."/>
        </authorList>
    </citation>
    <scope>NUCLEOTIDE SEQUENCE [LARGE SCALE GENOMIC DNA]</scope>
    <source>
        <strain evidence="5 6">DSM 15123</strain>
    </source>
</reference>
<dbReference type="InterPro" id="IPR025746">
    <property type="entry name" value="PilX_N_dom"/>
</dbReference>
<feature type="domain" description="Type 4 fimbrial biogenesis protein PilX N-terminal" evidence="4">
    <location>
        <begin position="55"/>
        <end position="103"/>
    </location>
</feature>
<sequence>MKVLTFDETRGSKCLVFDRGPAPWDLRKNGARKALVSSHCTKVHPSRLQTISATGFTLIPTLILLLAVALLGSATAQWITLSARSIHSDRQQQIAYHAAAAALDDAVRDVLRTTGEAPERIALLQSLESAASWPHEGCGSVGLQGLCAHLNTEQAVFSLTHGSGNSATGIDWLDPDASVVFGTFTSARYPSGAGAQAAMPPRYRIQRVIVPTQDQLSNTTPSYRITALGTGPAPARITVLLQADFELITGPPPSQEPDTATAATSPQLRQLSFRQLPGPALTSDD</sequence>
<keyword evidence="6" id="KW-1185">Reference proteome</keyword>
<dbReference type="Pfam" id="PF13681">
    <property type="entry name" value="PilX"/>
    <property type="match status" value="1"/>
</dbReference>
<dbReference type="Pfam" id="PF14341">
    <property type="entry name" value="PilX_N"/>
    <property type="match status" value="1"/>
</dbReference>
<feature type="region of interest" description="Disordered" evidence="1">
    <location>
        <begin position="248"/>
        <end position="285"/>
    </location>
</feature>
<protein>
    <submittedName>
        <fullName evidence="5">Tfp pilus assembly protein PilX</fullName>
    </submittedName>
</protein>
<keyword evidence="2" id="KW-0472">Membrane</keyword>
<evidence type="ECO:0000313" key="6">
    <source>
        <dbReference type="Proteomes" id="UP000199531"/>
    </source>
</evidence>
<evidence type="ECO:0000313" key="5">
    <source>
        <dbReference type="EMBL" id="SEN82390.1"/>
    </source>
</evidence>
<dbReference type="RefSeq" id="WP_091817662.1">
    <property type="nucleotide sequence ID" value="NZ_FOCW01000007.1"/>
</dbReference>
<evidence type="ECO:0000256" key="2">
    <source>
        <dbReference type="SAM" id="Phobius"/>
    </source>
</evidence>
<dbReference type="STRING" id="1121117.SAMN02745977_02129"/>
<keyword evidence="2" id="KW-0812">Transmembrane</keyword>